<organism evidence="1 2">
    <name type="scientific">Undibacterium curvum</name>
    <dbReference type="NCBI Taxonomy" id="2762294"/>
    <lineage>
        <taxon>Bacteria</taxon>
        <taxon>Pseudomonadati</taxon>
        <taxon>Pseudomonadota</taxon>
        <taxon>Betaproteobacteria</taxon>
        <taxon>Burkholderiales</taxon>
        <taxon>Oxalobacteraceae</taxon>
        <taxon>Undibacterium</taxon>
    </lineage>
</organism>
<sequence length="86" mass="8512">MGKKYIVVGDATSHGGKVQTGSAIFDINGKAIARLGDKVSCPIHGENAITEGDPGALIDGVPCALEGHRSACGSVLIGTVVASHGG</sequence>
<protein>
    <submittedName>
        <fullName evidence="1">PAAR domain-containing protein</fullName>
    </submittedName>
</protein>
<evidence type="ECO:0000313" key="1">
    <source>
        <dbReference type="EMBL" id="MBC3933661.1"/>
    </source>
</evidence>
<dbReference type="Pfam" id="PF05488">
    <property type="entry name" value="PAAR_motif"/>
    <property type="match status" value="1"/>
</dbReference>
<keyword evidence="2" id="KW-1185">Reference proteome</keyword>
<accession>A0ABR7A9T2</accession>
<dbReference type="RefSeq" id="WP_186905239.1">
    <property type="nucleotide sequence ID" value="NZ_JACOGD010000015.1"/>
</dbReference>
<comment type="caution">
    <text evidence="1">The sequence shown here is derived from an EMBL/GenBank/DDBJ whole genome shotgun (WGS) entry which is preliminary data.</text>
</comment>
<dbReference type="InterPro" id="IPR008727">
    <property type="entry name" value="PAAR_motif"/>
</dbReference>
<evidence type="ECO:0000313" key="2">
    <source>
        <dbReference type="Proteomes" id="UP000654304"/>
    </source>
</evidence>
<dbReference type="CDD" id="cd14744">
    <property type="entry name" value="PAAR_CT_2"/>
    <property type="match status" value="1"/>
</dbReference>
<dbReference type="Proteomes" id="UP000654304">
    <property type="component" value="Unassembled WGS sequence"/>
</dbReference>
<proteinExistence type="predicted"/>
<name>A0ABR7A9T2_9BURK</name>
<dbReference type="Gene3D" id="2.60.200.60">
    <property type="match status" value="1"/>
</dbReference>
<gene>
    <name evidence="1" type="ORF">H8K43_18450</name>
</gene>
<dbReference type="EMBL" id="JACOGD010000015">
    <property type="protein sequence ID" value="MBC3933661.1"/>
    <property type="molecule type" value="Genomic_DNA"/>
</dbReference>
<reference evidence="1 2" key="1">
    <citation type="submission" date="2020-08" db="EMBL/GenBank/DDBJ databases">
        <title>Novel species isolated from subtropical streams in China.</title>
        <authorList>
            <person name="Lu H."/>
        </authorList>
    </citation>
    <scope>NUCLEOTIDE SEQUENCE [LARGE SCALE GENOMIC DNA]</scope>
    <source>
        <strain evidence="1 2">CY22W</strain>
    </source>
</reference>